<evidence type="ECO:0000313" key="8">
    <source>
        <dbReference type="Proteomes" id="UP000332933"/>
    </source>
</evidence>
<keyword evidence="1" id="KW-0677">Repeat</keyword>
<keyword evidence="4" id="KW-0472">Membrane</keyword>
<organism evidence="7 8">
    <name type="scientific">Aphanomyces stellatus</name>
    <dbReference type="NCBI Taxonomy" id="120398"/>
    <lineage>
        <taxon>Eukaryota</taxon>
        <taxon>Sar</taxon>
        <taxon>Stramenopiles</taxon>
        <taxon>Oomycota</taxon>
        <taxon>Saprolegniomycetes</taxon>
        <taxon>Saprolegniales</taxon>
        <taxon>Verrucalvaceae</taxon>
        <taxon>Aphanomyces</taxon>
    </lineage>
</organism>
<keyword evidence="2" id="KW-1015">Disulfide bond</keyword>
<evidence type="ECO:0000313" key="7">
    <source>
        <dbReference type="EMBL" id="VFT84819.1"/>
    </source>
</evidence>
<evidence type="ECO:0000256" key="3">
    <source>
        <dbReference type="ARBA" id="ARBA00023180"/>
    </source>
</evidence>
<proteinExistence type="predicted"/>
<feature type="transmembrane region" description="Helical" evidence="4">
    <location>
        <begin position="31"/>
        <end position="55"/>
    </location>
</feature>
<gene>
    <name evidence="7" type="primary">Aste57867_7926</name>
    <name evidence="6" type="ORF">As57867_007896</name>
    <name evidence="7" type="ORF">ASTE57867_7926</name>
</gene>
<feature type="transmembrane region" description="Helical" evidence="4">
    <location>
        <begin position="189"/>
        <end position="215"/>
    </location>
</feature>
<keyword evidence="4" id="KW-1133">Transmembrane helix</keyword>
<feature type="domain" description="LNR" evidence="5">
    <location>
        <begin position="556"/>
        <end position="598"/>
    </location>
</feature>
<name>A0A485KJ06_9STRA</name>
<feature type="transmembrane region" description="Helical" evidence="4">
    <location>
        <begin position="75"/>
        <end position="93"/>
    </location>
</feature>
<dbReference type="EMBL" id="CAADRA010005020">
    <property type="protein sequence ID" value="VFT84819.1"/>
    <property type="molecule type" value="Genomic_DNA"/>
</dbReference>
<reference evidence="6" key="2">
    <citation type="submission" date="2019-06" db="EMBL/GenBank/DDBJ databases">
        <title>Genomics analysis of Aphanomyces spp. identifies a new class of oomycete effector associated with host adaptation.</title>
        <authorList>
            <person name="Gaulin E."/>
        </authorList>
    </citation>
    <scope>NUCLEOTIDE SEQUENCE</scope>
    <source>
        <strain evidence="6">CBS 578.67</strain>
    </source>
</reference>
<dbReference type="SUPFAM" id="SSF52058">
    <property type="entry name" value="L domain-like"/>
    <property type="match status" value="1"/>
</dbReference>
<dbReference type="EMBL" id="VJMH01004999">
    <property type="protein sequence ID" value="KAF0701645.1"/>
    <property type="molecule type" value="Genomic_DNA"/>
</dbReference>
<keyword evidence="4" id="KW-0812">Transmembrane</keyword>
<accession>A0A485KJ06</accession>
<dbReference type="Pfam" id="PF00066">
    <property type="entry name" value="Notch"/>
    <property type="match status" value="1"/>
</dbReference>
<dbReference type="Gene3D" id="3.80.10.10">
    <property type="entry name" value="Ribonuclease Inhibitor"/>
    <property type="match status" value="1"/>
</dbReference>
<evidence type="ECO:0000256" key="1">
    <source>
        <dbReference type="ARBA" id="ARBA00022737"/>
    </source>
</evidence>
<dbReference type="AlphaFoldDB" id="A0A485KJ06"/>
<protein>
    <submittedName>
        <fullName evidence="7">Aste57867_7926 protein</fullName>
    </submittedName>
</protein>
<dbReference type="SMART" id="SM00004">
    <property type="entry name" value="NL"/>
    <property type="match status" value="1"/>
</dbReference>
<dbReference type="Gene3D" id="3.30.300.320">
    <property type="match status" value="1"/>
</dbReference>
<keyword evidence="3" id="KW-0325">Glycoprotein</keyword>
<evidence type="ECO:0000313" key="6">
    <source>
        <dbReference type="EMBL" id="KAF0701645.1"/>
    </source>
</evidence>
<dbReference type="OrthoDB" id="73185at2759"/>
<evidence type="ECO:0000256" key="2">
    <source>
        <dbReference type="ARBA" id="ARBA00023157"/>
    </source>
</evidence>
<feature type="transmembrane region" description="Helical" evidence="4">
    <location>
        <begin position="154"/>
        <end position="177"/>
    </location>
</feature>
<keyword evidence="8" id="KW-1185">Reference proteome</keyword>
<reference evidence="7 8" key="1">
    <citation type="submission" date="2019-03" db="EMBL/GenBank/DDBJ databases">
        <authorList>
            <person name="Gaulin E."/>
            <person name="Dumas B."/>
        </authorList>
    </citation>
    <scope>NUCLEOTIDE SEQUENCE [LARGE SCALE GENOMIC DNA]</scope>
    <source>
        <strain evidence="7">CBS 568.67</strain>
    </source>
</reference>
<evidence type="ECO:0000259" key="5">
    <source>
        <dbReference type="SMART" id="SM00004"/>
    </source>
</evidence>
<dbReference type="Proteomes" id="UP000332933">
    <property type="component" value="Unassembled WGS sequence"/>
</dbReference>
<dbReference type="InterPro" id="IPR032675">
    <property type="entry name" value="LRR_dom_sf"/>
</dbReference>
<evidence type="ECO:0000256" key="4">
    <source>
        <dbReference type="SAM" id="Phobius"/>
    </source>
</evidence>
<feature type="transmembrane region" description="Helical" evidence="4">
    <location>
        <begin position="294"/>
        <end position="317"/>
    </location>
</feature>
<dbReference type="InterPro" id="IPR000800">
    <property type="entry name" value="Notch_dom"/>
</dbReference>
<sequence length="606" mass="67479">MHMRVLPAATDHAPKLQLVGTSSSSLRWLRLFIMGFALLKHTICALYLVAQVLIFHKLDRAQTQSAHAYALPQVTLVYILLAATHGASILHALCRTPGLRRASTQCLDPKNRRVFAWLLKWATHKRALAAYNIIELGCQTFEAFELATKLVDHTLVAIFVVVVAVHALVAPWVLCVYHPTPRLILLNWFSSLLSFHLSCIVHIVGFIVPILRYLLIDTTANRDPLWLTRNVLYARYNFVTSPLDFAAKTILQLGSLISIWRLMASIDLANVLLRHGHRLSTFNITSNLSLPRTLRLYWLMSTLWGLVLVVSLVHALYGRQSCPATCVAYANPLWTTHCQCMFVHVNCHDLGHDDVDAALQVSQIGSGVFALLVSRCNLTNGIDNTTLNQFESLYYIGIKFTNMITWTGQLPPTIYYVVVEYGALTHVPDILRSNVGPFLTAVGLNNHPMTSLVIPDVWNYKVLRLSLNNVSLRVVPGNITSLGLNYLFLQQNQLTTLPSGMDQMTSLTYLDASANSFDHGPWLLLKPKTTLLLCDNPLATTDLPASIDPGLWQTYLQASNAACAPLCSLNCFPYLVGDHTCHLACFNAACNYDGGDCDVFGFDRPR</sequence>